<keyword evidence="2" id="KW-0732">Signal</keyword>
<dbReference type="PANTHER" id="PTHR11486">
    <property type="entry name" value="FIBROBLAST GROWTH FACTOR"/>
    <property type="match status" value="1"/>
</dbReference>
<sequence length="193" mass="22037">MYTQAYKVFSKLLLLLIAIQCEGKSLRGLKTAVVRRSRRANSNCSSILMTFSRGKHSKASITQDVSIMSKSLLFLAINKNRVHFTSDTTNQNIQLQMESIKACGYVRIYGKKSKRYLAMNSRGVLYTTMKANKDTVFLQEMAPNSFSTFKSEHRHKKKDMYIGVRKDGKPKKGHKTSRTNISAFFLVINQHLN</sequence>
<dbReference type="EnsemblMetazoa" id="XM_021037233.2">
    <property type="protein sequence ID" value="XP_020892892.1"/>
    <property type="gene ID" value="LOC110232127"/>
</dbReference>
<accession>A0A913WR76</accession>
<organism evidence="3 4">
    <name type="scientific">Exaiptasia diaphana</name>
    <name type="common">Tropical sea anemone</name>
    <name type="synonym">Aiptasia pulchella</name>
    <dbReference type="NCBI Taxonomy" id="2652724"/>
    <lineage>
        <taxon>Eukaryota</taxon>
        <taxon>Metazoa</taxon>
        <taxon>Cnidaria</taxon>
        <taxon>Anthozoa</taxon>
        <taxon>Hexacorallia</taxon>
        <taxon>Actiniaria</taxon>
        <taxon>Aiptasiidae</taxon>
        <taxon>Exaiptasia</taxon>
    </lineage>
</organism>
<dbReference type="GeneID" id="110232127"/>
<dbReference type="InterPro" id="IPR056378">
    <property type="entry name" value="Let-756-like_FGF"/>
</dbReference>
<dbReference type="CDD" id="cd00058">
    <property type="entry name" value="beta-trefoil_FGF"/>
    <property type="match status" value="1"/>
</dbReference>
<dbReference type="PRINTS" id="PR00262">
    <property type="entry name" value="IL1HBGF"/>
</dbReference>
<feature type="signal peptide" evidence="2">
    <location>
        <begin position="1"/>
        <end position="23"/>
    </location>
</feature>
<dbReference type="KEGG" id="epa:110232127"/>
<name>A0A913WR76_EXADI</name>
<evidence type="ECO:0000256" key="1">
    <source>
        <dbReference type="ARBA" id="ARBA00007936"/>
    </source>
</evidence>
<dbReference type="OMA" id="QTHEANG"/>
<dbReference type="SMART" id="SM00442">
    <property type="entry name" value="FGF"/>
    <property type="match status" value="1"/>
</dbReference>
<proteinExistence type="inferred from homology"/>
<evidence type="ECO:0000256" key="2">
    <source>
        <dbReference type="SAM" id="SignalP"/>
    </source>
</evidence>
<dbReference type="GO" id="GO:0008083">
    <property type="term" value="F:growth factor activity"/>
    <property type="evidence" value="ECO:0007669"/>
    <property type="project" value="InterPro"/>
</dbReference>
<protein>
    <recommendedName>
        <fullName evidence="5">FGF</fullName>
    </recommendedName>
</protein>
<dbReference type="Pfam" id="PF00167">
    <property type="entry name" value="FGF"/>
    <property type="match status" value="1"/>
</dbReference>
<dbReference type="Gene3D" id="2.80.10.50">
    <property type="match status" value="1"/>
</dbReference>
<evidence type="ECO:0008006" key="5">
    <source>
        <dbReference type="Google" id="ProtNLM"/>
    </source>
</evidence>
<dbReference type="AlphaFoldDB" id="A0A913WR76"/>
<dbReference type="SUPFAM" id="SSF50353">
    <property type="entry name" value="Cytokine"/>
    <property type="match status" value="1"/>
</dbReference>
<evidence type="ECO:0000313" key="3">
    <source>
        <dbReference type="EnsemblMetazoa" id="XP_020892892.1"/>
    </source>
</evidence>
<dbReference type="Proteomes" id="UP000887567">
    <property type="component" value="Unplaced"/>
</dbReference>
<dbReference type="OrthoDB" id="5976069at2759"/>
<evidence type="ECO:0000313" key="4">
    <source>
        <dbReference type="Proteomes" id="UP000887567"/>
    </source>
</evidence>
<dbReference type="InterPro" id="IPR002209">
    <property type="entry name" value="Fibroblast_GF_fam"/>
</dbReference>
<dbReference type="RefSeq" id="XP_020892892.1">
    <property type="nucleotide sequence ID" value="XM_021037233.2"/>
</dbReference>
<reference evidence="3" key="1">
    <citation type="submission" date="2022-11" db="UniProtKB">
        <authorList>
            <consortium name="EnsemblMetazoa"/>
        </authorList>
    </citation>
    <scope>IDENTIFICATION</scope>
</reference>
<comment type="similarity">
    <text evidence="1">Belongs to the heparin-binding growth factors family.</text>
</comment>
<feature type="chain" id="PRO_5038045929" description="FGF" evidence="2">
    <location>
        <begin position="24"/>
        <end position="193"/>
    </location>
</feature>
<dbReference type="InterPro" id="IPR008996">
    <property type="entry name" value="IL1/FGF"/>
</dbReference>
<keyword evidence="4" id="KW-1185">Reference proteome</keyword>